<dbReference type="InterPro" id="IPR035965">
    <property type="entry name" value="PAS-like_dom_sf"/>
</dbReference>
<evidence type="ECO:0000259" key="2">
    <source>
        <dbReference type="SMART" id="SM00091"/>
    </source>
</evidence>
<sequence length="528" mass="58725">MLIGYYQLAFIGFGAALCLVLAFIAWRTMRQSRQLIEHLETASKDRAVFLFQNSSLIDATPQASALLSNGASGVSELESLVQLLGPHVPNLRHVLENPPATKTRIDGVSADSIWVEICETGGRTRITVNGAAGLGEPTTIAQDVRLSELAMLRDLTQHSPQLIWQEAPDGRLIWANQTYLAFADGLMPTDDQAPKTWPSTSIFPALHETLGTGGADARRLSVKRDNPSAEYWFDVKSTAFGGGFLYYASDANGIVQAEHERQNFKQTLGKTFAELSCGLAVFDKSRRLTTFNPALLDLTGMPFEFLSNRPSLDTVLDRLREQRMLPEPKNYTSWRAQFSAVEEAAKNGSYREIWALPDGQTFRVTGRPHPDGAFAFMFEDISAEVSLERRFRADIETSQAVLDSMPDAIAVFSAAGTLLISNQAYTNLWQTNPSVYHEQRMLQTEIRVWKNHATNAQIWARIRNFVHQTGPRDAFSDTTFLDDGRELQCHANAIAAGKTLIRFTTTAMVKPVIQKLMMHDPAIRAGKR</sequence>
<dbReference type="Pfam" id="PF12860">
    <property type="entry name" value="PAS_7"/>
    <property type="match status" value="1"/>
</dbReference>
<dbReference type="SUPFAM" id="SSF55785">
    <property type="entry name" value="PYP-like sensor domain (PAS domain)"/>
    <property type="match status" value="2"/>
</dbReference>
<keyword evidence="1" id="KW-1133">Transmembrane helix</keyword>
<dbReference type="Proteomes" id="UP000199478">
    <property type="component" value="Unassembled WGS sequence"/>
</dbReference>
<feature type="domain" description="PAS" evidence="2">
    <location>
        <begin position="396"/>
        <end position="463"/>
    </location>
</feature>
<dbReference type="RefSeq" id="WP_090201065.1">
    <property type="nucleotide sequence ID" value="NZ_FOYP01000002.1"/>
</dbReference>
<evidence type="ECO:0000256" key="1">
    <source>
        <dbReference type="SAM" id="Phobius"/>
    </source>
</evidence>
<feature type="domain" description="PAS" evidence="2">
    <location>
        <begin position="266"/>
        <end position="333"/>
    </location>
</feature>
<name>A0A1I6HHB9_9RHOB</name>
<dbReference type="STRING" id="390270.SAMN04488005_2688"/>
<feature type="transmembrane region" description="Helical" evidence="1">
    <location>
        <begin position="6"/>
        <end position="26"/>
    </location>
</feature>
<evidence type="ECO:0000313" key="4">
    <source>
        <dbReference type="Proteomes" id="UP000199478"/>
    </source>
</evidence>
<dbReference type="AlphaFoldDB" id="A0A1I6HHB9"/>
<dbReference type="Gene3D" id="3.30.450.20">
    <property type="entry name" value="PAS domain"/>
    <property type="match status" value="1"/>
</dbReference>
<keyword evidence="1" id="KW-0812">Transmembrane</keyword>
<dbReference type="SMART" id="SM00091">
    <property type="entry name" value="PAS"/>
    <property type="match status" value="2"/>
</dbReference>
<gene>
    <name evidence="3" type="ORF">SAMN04488005_2688</name>
</gene>
<keyword evidence="4" id="KW-1185">Reference proteome</keyword>
<evidence type="ECO:0000313" key="3">
    <source>
        <dbReference type="EMBL" id="SFR53700.1"/>
    </source>
</evidence>
<dbReference type="EMBL" id="FOYP01000002">
    <property type="protein sequence ID" value="SFR53700.1"/>
    <property type="molecule type" value="Genomic_DNA"/>
</dbReference>
<dbReference type="InterPro" id="IPR000014">
    <property type="entry name" value="PAS"/>
</dbReference>
<organism evidence="3 4">
    <name type="scientific">Yoonia tamlensis</name>
    <dbReference type="NCBI Taxonomy" id="390270"/>
    <lineage>
        <taxon>Bacteria</taxon>
        <taxon>Pseudomonadati</taxon>
        <taxon>Pseudomonadota</taxon>
        <taxon>Alphaproteobacteria</taxon>
        <taxon>Rhodobacterales</taxon>
        <taxon>Paracoccaceae</taxon>
        <taxon>Yoonia</taxon>
    </lineage>
</organism>
<keyword evidence="1" id="KW-0472">Membrane</keyword>
<proteinExistence type="predicted"/>
<accession>A0A1I6HHB9</accession>
<dbReference type="OrthoDB" id="9797304at2"/>
<protein>
    <submittedName>
        <fullName evidence="3">PAS fold</fullName>
    </submittedName>
</protein>
<reference evidence="4" key="1">
    <citation type="submission" date="2016-10" db="EMBL/GenBank/DDBJ databases">
        <authorList>
            <person name="Varghese N."/>
            <person name="Submissions S."/>
        </authorList>
    </citation>
    <scope>NUCLEOTIDE SEQUENCE [LARGE SCALE GENOMIC DNA]</scope>
    <source>
        <strain evidence="4">DSM 26879</strain>
    </source>
</reference>